<dbReference type="InterPro" id="IPR056759">
    <property type="entry name" value="DYH2-5-8_CC"/>
</dbReference>
<sequence>MDYVYAIMNDLERKLERPIRDLDDVRTVMETLKKIREQEVDMELKIDPVEEAFNVITRYELPVSKEDIEQVDNLRYTWQQLQATALASHVHLLKMQPQFEEDLKNNLDRFREDNAEYCHEYRHAGPMQPGLSPREASDRLILFQVK</sequence>
<comment type="similarity">
    <text evidence="1">Belongs to the dynein heavy chain family.</text>
</comment>
<evidence type="ECO:0000313" key="4">
    <source>
        <dbReference type="Proteomes" id="UP000837857"/>
    </source>
</evidence>
<evidence type="ECO:0000256" key="1">
    <source>
        <dbReference type="ARBA" id="ARBA00008887"/>
    </source>
</evidence>
<feature type="non-terminal residue" evidence="3">
    <location>
        <position position="1"/>
    </location>
</feature>
<organism evidence="3 4">
    <name type="scientific">Iphiclides podalirius</name>
    <name type="common">scarce swallowtail</name>
    <dbReference type="NCBI Taxonomy" id="110791"/>
    <lineage>
        <taxon>Eukaryota</taxon>
        <taxon>Metazoa</taxon>
        <taxon>Ecdysozoa</taxon>
        <taxon>Arthropoda</taxon>
        <taxon>Hexapoda</taxon>
        <taxon>Insecta</taxon>
        <taxon>Pterygota</taxon>
        <taxon>Neoptera</taxon>
        <taxon>Endopterygota</taxon>
        <taxon>Lepidoptera</taxon>
        <taxon>Glossata</taxon>
        <taxon>Ditrysia</taxon>
        <taxon>Papilionoidea</taxon>
        <taxon>Papilionidae</taxon>
        <taxon>Papilioninae</taxon>
        <taxon>Iphiclides</taxon>
    </lineage>
</organism>
<keyword evidence="4" id="KW-1185">Reference proteome</keyword>
<accession>A0ABN8HK98</accession>
<dbReference type="Proteomes" id="UP000837857">
    <property type="component" value="Chromosome 1"/>
</dbReference>
<dbReference type="PANTHER" id="PTHR46532">
    <property type="entry name" value="MALE FERTILITY FACTOR KL5"/>
    <property type="match status" value="1"/>
</dbReference>
<proteinExistence type="inferred from homology"/>
<gene>
    <name evidence="3" type="ORF">IPOD504_LOCUS383</name>
</gene>
<evidence type="ECO:0000259" key="2">
    <source>
        <dbReference type="Pfam" id="PF25007"/>
    </source>
</evidence>
<evidence type="ECO:0000313" key="3">
    <source>
        <dbReference type="EMBL" id="CAH2035020.1"/>
    </source>
</evidence>
<reference evidence="3" key="1">
    <citation type="submission" date="2022-03" db="EMBL/GenBank/DDBJ databases">
        <authorList>
            <person name="Martin H S."/>
        </authorList>
    </citation>
    <scope>NUCLEOTIDE SEQUENCE</scope>
</reference>
<dbReference type="EMBL" id="OW152813">
    <property type="protein sequence ID" value="CAH2035020.1"/>
    <property type="molecule type" value="Genomic_DNA"/>
</dbReference>
<dbReference type="InterPro" id="IPR026983">
    <property type="entry name" value="DHC"/>
</dbReference>
<dbReference type="PANTHER" id="PTHR46532:SF4">
    <property type="entry name" value="AAA+ ATPASE DOMAIN-CONTAINING PROTEIN"/>
    <property type="match status" value="1"/>
</dbReference>
<protein>
    <recommendedName>
        <fullName evidence="2">Dynein axonemal heavy chain 2/5/8 coiled-coil domain-containing protein</fullName>
    </recommendedName>
</protein>
<feature type="domain" description="Dynein axonemal heavy chain 2/5/8 coiled-coil" evidence="2">
    <location>
        <begin position="2"/>
        <end position="99"/>
    </location>
</feature>
<dbReference type="Pfam" id="PF25007">
    <property type="entry name" value="DYH2-5-8_CC"/>
    <property type="match status" value="1"/>
</dbReference>
<name>A0ABN8HK98_9NEOP</name>